<sequence length="316" mass="35627">MTESEQTLHPTMPAEDLGIGSVQAQRTERFLTRDGRFNTKRIGLGFLSSLSPFHLLLSLSWGKFFALVGSLFVGLNVLFAFFYMVCGTDALQMTTEHPIENTFWRAFFFSIETFSTIGYGHIAPTTLAAHLVSSIEAFTGLLGAALITGVLFARFSRPTTRILWSNNAIFAPYRGGQGLMVRMTNGAHNELIELDVQVVLVQFEGVNGQRTRRFYPLKLERNQVEFFSLAWTIVHPIDEESPLWGHSEAELQARDIELLVVVHGTDDMLAQHIHARASYKTEDFRWNVKFASIYVPNDHGAVAIDVRKLSELEEVR</sequence>
<dbReference type="Gene3D" id="1.10.287.70">
    <property type="match status" value="1"/>
</dbReference>
<evidence type="ECO:0000313" key="15">
    <source>
        <dbReference type="Proteomes" id="UP000632222"/>
    </source>
</evidence>
<evidence type="ECO:0000256" key="11">
    <source>
        <dbReference type="SAM" id="Phobius"/>
    </source>
</evidence>
<protein>
    <submittedName>
        <fullName evidence="14">Inward rectifier potassium channel Irk</fullName>
    </submittedName>
</protein>
<evidence type="ECO:0000256" key="10">
    <source>
        <dbReference type="ARBA" id="ARBA00023303"/>
    </source>
</evidence>
<evidence type="ECO:0000256" key="6">
    <source>
        <dbReference type="ARBA" id="ARBA00022958"/>
    </source>
</evidence>
<keyword evidence="4 11" id="KW-0812">Transmembrane</keyword>
<evidence type="ECO:0000259" key="12">
    <source>
        <dbReference type="Pfam" id="PF07885"/>
    </source>
</evidence>
<dbReference type="InterPro" id="IPR014756">
    <property type="entry name" value="Ig_E-set"/>
</dbReference>
<dbReference type="Proteomes" id="UP000632222">
    <property type="component" value="Unassembled WGS sequence"/>
</dbReference>
<dbReference type="InterPro" id="IPR013099">
    <property type="entry name" value="K_chnl_dom"/>
</dbReference>
<evidence type="ECO:0000313" key="14">
    <source>
        <dbReference type="EMBL" id="GGJ21299.1"/>
    </source>
</evidence>
<dbReference type="InterPro" id="IPR041647">
    <property type="entry name" value="IRK_C"/>
</dbReference>
<evidence type="ECO:0000256" key="8">
    <source>
        <dbReference type="ARBA" id="ARBA00023065"/>
    </source>
</evidence>
<keyword evidence="10 14" id="KW-0407">Ion channel</keyword>
<evidence type="ECO:0000256" key="7">
    <source>
        <dbReference type="ARBA" id="ARBA00022989"/>
    </source>
</evidence>
<feature type="domain" description="Potassium channel" evidence="12">
    <location>
        <begin position="76"/>
        <end position="155"/>
    </location>
</feature>
<dbReference type="Pfam" id="PF07885">
    <property type="entry name" value="Ion_trans_2"/>
    <property type="match status" value="1"/>
</dbReference>
<feature type="transmembrane region" description="Helical" evidence="11">
    <location>
        <begin position="67"/>
        <end position="91"/>
    </location>
</feature>
<dbReference type="EMBL" id="BMOD01000001">
    <property type="protein sequence ID" value="GGJ21299.1"/>
    <property type="molecule type" value="Genomic_DNA"/>
</dbReference>
<feature type="transmembrane region" description="Helical" evidence="11">
    <location>
        <begin position="103"/>
        <end position="122"/>
    </location>
</feature>
<keyword evidence="2" id="KW-0813">Transport</keyword>
<dbReference type="InterPro" id="IPR016449">
    <property type="entry name" value="K_chnl_inward-rec_Kir"/>
</dbReference>
<evidence type="ECO:0000256" key="2">
    <source>
        <dbReference type="ARBA" id="ARBA00022448"/>
    </source>
</evidence>
<feature type="transmembrane region" description="Helical" evidence="11">
    <location>
        <begin position="128"/>
        <end position="153"/>
    </location>
</feature>
<feature type="domain" description="Inward rectifier potassium channel C-terminal" evidence="13">
    <location>
        <begin position="163"/>
        <end position="315"/>
    </location>
</feature>
<comment type="caution">
    <text evidence="14">The sequence shown here is derived from an EMBL/GenBank/DDBJ whole genome shotgun (WGS) entry which is preliminary data.</text>
</comment>
<dbReference type="PANTHER" id="PTHR11767">
    <property type="entry name" value="INWARD RECTIFIER POTASSIUM CHANNEL"/>
    <property type="match status" value="1"/>
</dbReference>
<proteinExistence type="predicted"/>
<organism evidence="14 15">
    <name type="scientific">Deinococcus roseus</name>
    <dbReference type="NCBI Taxonomy" id="392414"/>
    <lineage>
        <taxon>Bacteria</taxon>
        <taxon>Thermotogati</taxon>
        <taxon>Deinococcota</taxon>
        <taxon>Deinococci</taxon>
        <taxon>Deinococcales</taxon>
        <taxon>Deinococcaceae</taxon>
        <taxon>Deinococcus</taxon>
    </lineage>
</organism>
<evidence type="ECO:0000256" key="1">
    <source>
        <dbReference type="ARBA" id="ARBA00004141"/>
    </source>
</evidence>
<name>A0ABQ2CUA7_9DEIO</name>
<dbReference type="GO" id="GO:0034220">
    <property type="term" value="P:monoatomic ion transmembrane transport"/>
    <property type="evidence" value="ECO:0007669"/>
    <property type="project" value="UniProtKB-KW"/>
</dbReference>
<dbReference type="PRINTS" id="PR01320">
    <property type="entry name" value="KIRCHANNEL"/>
</dbReference>
<dbReference type="RefSeq" id="WP_188999137.1">
    <property type="nucleotide sequence ID" value="NZ_BMOD01000001.1"/>
</dbReference>
<dbReference type="SUPFAM" id="SSF81324">
    <property type="entry name" value="Voltage-gated potassium channels"/>
    <property type="match status" value="1"/>
</dbReference>
<dbReference type="Pfam" id="PF17655">
    <property type="entry name" value="IRK_C"/>
    <property type="match status" value="1"/>
</dbReference>
<keyword evidence="9 11" id="KW-0472">Membrane</keyword>
<gene>
    <name evidence="14" type="primary">irk</name>
    <name evidence="14" type="ORF">GCM10008938_04380</name>
</gene>
<keyword evidence="5" id="KW-0851">Voltage-gated channel</keyword>
<evidence type="ECO:0000256" key="9">
    <source>
        <dbReference type="ARBA" id="ARBA00023136"/>
    </source>
</evidence>
<evidence type="ECO:0000256" key="5">
    <source>
        <dbReference type="ARBA" id="ARBA00022882"/>
    </source>
</evidence>
<keyword evidence="7 11" id="KW-1133">Transmembrane helix</keyword>
<dbReference type="PANTHER" id="PTHR11767:SF102">
    <property type="entry name" value="INWARDLY RECTIFYING POTASSIUM CHANNEL 1, ISOFORM F"/>
    <property type="match status" value="1"/>
</dbReference>
<dbReference type="SUPFAM" id="SSF81296">
    <property type="entry name" value="E set domains"/>
    <property type="match status" value="1"/>
</dbReference>
<evidence type="ECO:0000256" key="3">
    <source>
        <dbReference type="ARBA" id="ARBA00022538"/>
    </source>
</evidence>
<evidence type="ECO:0000256" key="4">
    <source>
        <dbReference type="ARBA" id="ARBA00022692"/>
    </source>
</evidence>
<keyword evidence="8" id="KW-0406">Ion transport</keyword>
<evidence type="ECO:0000259" key="13">
    <source>
        <dbReference type="Pfam" id="PF17655"/>
    </source>
</evidence>
<reference evidence="15" key="1">
    <citation type="journal article" date="2019" name="Int. J. Syst. Evol. Microbiol.">
        <title>The Global Catalogue of Microorganisms (GCM) 10K type strain sequencing project: providing services to taxonomists for standard genome sequencing and annotation.</title>
        <authorList>
            <consortium name="The Broad Institute Genomics Platform"/>
            <consortium name="The Broad Institute Genome Sequencing Center for Infectious Disease"/>
            <person name="Wu L."/>
            <person name="Ma J."/>
        </authorList>
    </citation>
    <scope>NUCLEOTIDE SEQUENCE [LARGE SCALE GENOMIC DNA]</scope>
    <source>
        <strain evidence="15">JCM 14370</strain>
    </source>
</reference>
<accession>A0ABQ2CUA7</accession>
<keyword evidence="3" id="KW-0633">Potassium transport</keyword>
<dbReference type="Gene3D" id="2.60.40.1400">
    <property type="entry name" value="G protein-activated inward rectifier potassium channel 1"/>
    <property type="match status" value="1"/>
</dbReference>
<keyword evidence="15" id="KW-1185">Reference proteome</keyword>
<comment type="subcellular location">
    <subcellularLocation>
        <location evidence="1">Membrane</location>
        <topology evidence="1">Multi-pass membrane protein</topology>
    </subcellularLocation>
</comment>
<dbReference type="InterPro" id="IPR013518">
    <property type="entry name" value="K_chnl_inward-rec_Kir_cyto"/>
</dbReference>
<keyword evidence="6" id="KW-0630">Potassium</keyword>